<reference evidence="2 3" key="1">
    <citation type="journal article" date="2019" name="Int. J. Syst. Evol. Microbiol.">
        <title>The Global Catalogue of Microorganisms (GCM) 10K type strain sequencing project: providing services to taxonomists for standard genome sequencing and annotation.</title>
        <authorList>
            <consortium name="The Broad Institute Genomics Platform"/>
            <consortium name="The Broad Institute Genome Sequencing Center for Infectious Disease"/>
            <person name="Wu L."/>
            <person name="Ma J."/>
        </authorList>
    </citation>
    <scope>NUCLEOTIDE SEQUENCE [LARGE SCALE GENOMIC DNA]</scope>
    <source>
        <strain evidence="2 3">JCM 14969</strain>
    </source>
</reference>
<dbReference type="Pfam" id="PF00196">
    <property type="entry name" value="GerE"/>
    <property type="match status" value="1"/>
</dbReference>
<name>A0ABN2EUK0_9ACTN</name>
<dbReference type="Pfam" id="PF25872">
    <property type="entry name" value="HTH_77"/>
    <property type="match status" value="1"/>
</dbReference>
<dbReference type="SUPFAM" id="SSF52540">
    <property type="entry name" value="P-loop containing nucleoside triphosphate hydrolases"/>
    <property type="match status" value="1"/>
</dbReference>
<dbReference type="PRINTS" id="PR00364">
    <property type="entry name" value="DISEASERSIST"/>
</dbReference>
<sequence length="853" mass="89852">MSTKSVSRREAEVLALIDEHLSNAQIAGRLHISVRTVENHVASMLRKYGVSDRRALAVIARRTPSEESVLGPIAGLPAWRTAFTGRAHERDTVLALLRPGALVTLTGSGGVGKTRLAAVVAAELGQSGAFVDLVPVNDVAGAVARRLGVIETAEQSIDSSVVTFLGRSRRLLILDNCEHVLDEVAALADTVLAHCPGVTILATSRERLGVPGERVVPISPLPLASDAEALFVDRVNAVDVDLLLSPAVVAGICARLDGVPLAIELAAARCASLGADGLLAALDDTLRVLTGSRHPDQRHRSLSAVIGWSHDLLDEDEQILFARMAVFAAGFDLDAAERVAAVGGVADVLGRLVDKSLVVRDKNSWRLLETVRAYALNRLAARGELEQTRELYLWWAADTARELSWERFDDAADNLQAALQQAPRVPGEPGHGLARSLGRLTYAHGLASDALEYYEEAADRATDPSDAAADLYSAAQTAFAVGLARGVFELFLKSAVQARAAGNHPAEAAALAQAVVTAGRFPSGFSEPVPPTRLRALAERAEALGSNGDPIIAAHLAAAAAWCPASATGPPPELGSEGLPPYPEMVERAVASARATGDAVLLCAALDAPGTVALRGGKFGRAHRIAQERLALVGLMDRRHPSSAPELLDTFHNAWLCAFAAGDLESALSTAEYIAQDELLGGHPYRGTSKLIPPLVLLGRLQEALLHAEPMWTAWQGSGAPIAAWLSPAASSVALAHGLLDDLDAYRLWRARAKLALRGVDAAHPALVFAAFVDARVASHHGFTEDAKETVERAFAGSSTSWSAAYARAAGAELAVLAQLPDAELRRVQAGSENENLWAAACLTGRRSGGAGR</sequence>
<dbReference type="RefSeq" id="WP_344222216.1">
    <property type="nucleotide sequence ID" value="NZ_BAAAOS010000064.1"/>
</dbReference>
<organism evidence="2 3">
    <name type="scientific">Kribbella sancticallisti</name>
    <dbReference type="NCBI Taxonomy" id="460087"/>
    <lineage>
        <taxon>Bacteria</taxon>
        <taxon>Bacillati</taxon>
        <taxon>Actinomycetota</taxon>
        <taxon>Actinomycetes</taxon>
        <taxon>Propionibacteriales</taxon>
        <taxon>Kribbellaceae</taxon>
        <taxon>Kribbella</taxon>
    </lineage>
</organism>
<protein>
    <recommendedName>
        <fullName evidence="1">HTH luxR-type domain-containing protein</fullName>
    </recommendedName>
</protein>
<dbReference type="PRINTS" id="PR00038">
    <property type="entry name" value="HTHLUXR"/>
</dbReference>
<feature type="domain" description="HTH luxR-type" evidence="1">
    <location>
        <begin position="1"/>
        <end position="64"/>
    </location>
</feature>
<dbReference type="CDD" id="cd06170">
    <property type="entry name" value="LuxR_C_like"/>
    <property type="match status" value="1"/>
</dbReference>
<accession>A0ABN2EUK0</accession>
<evidence type="ECO:0000259" key="1">
    <source>
        <dbReference type="PROSITE" id="PS50043"/>
    </source>
</evidence>
<evidence type="ECO:0000313" key="2">
    <source>
        <dbReference type="EMBL" id="GAA1615822.1"/>
    </source>
</evidence>
<dbReference type="InterPro" id="IPR027417">
    <property type="entry name" value="P-loop_NTPase"/>
</dbReference>
<dbReference type="PANTHER" id="PTHR47691:SF3">
    <property type="entry name" value="HTH-TYPE TRANSCRIPTIONAL REGULATOR RV0890C-RELATED"/>
    <property type="match status" value="1"/>
</dbReference>
<dbReference type="InterPro" id="IPR058852">
    <property type="entry name" value="HTH_77"/>
</dbReference>
<dbReference type="PROSITE" id="PS50043">
    <property type="entry name" value="HTH_LUXR_2"/>
    <property type="match status" value="1"/>
</dbReference>
<dbReference type="InterPro" id="IPR000792">
    <property type="entry name" value="Tscrpt_reg_LuxR_C"/>
</dbReference>
<dbReference type="EMBL" id="BAAAOS010000064">
    <property type="protein sequence ID" value="GAA1615822.1"/>
    <property type="molecule type" value="Genomic_DNA"/>
</dbReference>
<dbReference type="SMART" id="SM00421">
    <property type="entry name" value="HTH_LUXR"/>
    <property type="match status" value="1"/>
</dbReference>
<dbReference type="Gene3D" id="1.10.10.10">
    <property type="entry name" value="Winged helix-like DNA-binding domain superfamily/Winged helix DNA-binding domain"/>
    <property type="match status" value="1"/>
</dbReference>
<comment type="caution">
    <text evidence="2">The sequence shown here is derived from an EMBL/GenBank/DDBJ whole genome shotgun (WGS) entry which is preliminary data.</text>
</comment>
<gene>
    <name evidence="2" type="ORF">GCM10009789_82370</name>
</gene>
<dbReference type="Proteomes" id="UP001500393">
    <property type="component" value="Unassembled WGS sequence"/>
</dbReference>
<evidence type="ECO:0000313" key="3">
    <source>
        <dbReference type="Proteomes" id="UP001500393"/>
    </source>
</evidence>
<keyword evidence="3" id="KW-1185">Reference proteome</keyword>
<dbReference type="PANTHER" id="PTHR47691">
    <property type="entry name" value="REGULATOR-RELATED"/>
    <property type="match status" value="1"/>
</dbReference>
<proteinExistence type="predicted"/>
<dbReference type="InterPro" id="IPR036388">
    <property type="entry name" value="WH-like_DNA-bd_sf"/>
</dbReference>
<dbReference type="Gene3D" id="3.40.50.300">
    <property type="entry name" value="P-loop containing nucleotide triphosphate hydrolases"/>
    <property type="match status" value="1"/>
</dbReference>
<dbReference type="SUPFAM" id="SSF46894">
    <property type="entry name" value="C-terminal effector domain of the bipartite response regulators"/>
    <property type="match status" value="1"/>
</dbReference>
<dbReference type="InterPro" id="IPR016032">
    <property type="entry name" value="Sig_transdc_resp-reg_C-effctor"/>
</dbReference>